<dbReference type="STRING" id="68775.A0A5C3LSY2"/>
<dbReference type="EMBL" id="ML213618">
    <property type="protein sequence ID" value="TFK35895.1"/>
    <property type="molecule type" value="Genomic_DNA"/>
</dbReference>
<protein>
    <submittedName>
        <fullName evidence="2">Kinase-like domain-containing protein</fullName>
    </submittedName>
</protein>
<dbReference type="InterPro" id="IPR051681">
    <property type="entry name" value="Ser/Thr_Kinases-Pseudokinases"/>
</dbReference>
<evidence type="ECO:0000313" key="3">
    <source>
        <dbReference type="Proteomes" id="UP000308652"/>
    </source>
</evidence>
<dbReference type="GO" id="GO:0004674">
    <property type="term" value="F:protein serine/threonine kinase activity"/>
    <property type="evidence" value="ECO:0007669"/>
    <property type="project" value="TreeGrafter"/>
</dbReference>
<sequence>IQRIQRETRIWGCLDHPNILHLLGITFDFGNHMAMVCPWMESGDLNTYLREFKKTLTLSKRLDLVKQYAYTYSIVHSQSVVHGDLTTGNILISQERAILSDFGLSTVVAECQGTSFMSSTVGGAVRWAAPELYEVGIHSEITPIITKSCDIYSLGNVMLQTISGRIPFDHLSTDVLVVMELMKGGHSRRPPETMLTDEFWDLIMKCWGTDMFSRLDVRSARALLHECWAACPPELLTRILANADDSGEDDMVVSG</sequence>
<dbReference type="GO" id="GO:0005524">
    <property type="term" value="F:ATP binding"/>
    <property type="evidence" value="ECO:0007669"/>
    <property type="project" value="InterPro"/>
</dbReference>
<evidence type="ECO:0000313" key="2">
    <source>
        <dbReference type="EMBL" id="TFK35895.1"/>
    </source>
</evidence>
<dbReference type="PANTHER" id="PTHR44329:SF214">
    <property type="entry name" value="PROTEIN KINASE DOMAIN-CONTAINING PROTEIN"/>
    <property type="match status" value="1"/>
</dbReference>
<evidence type="ECO:0000259" key="1">
    <source>
        <dbReference type="PROSITE" id="PS50011"/>
    </source>
</evidence>
<dbReference type="InterPro" id="IPR008266">
    <property type="entry name" value="Tyr_kinase_AS"/>
</dbReference>
<dbReference type="Gene3D" id="1.10.510.10">
    <property type="entry name" value="Transferase(Phosphotransferase) domain 1"/>
    <property type="match status" value="1"/>
</dbReference>
<keyword evidence="2" id="KW-0418">Kinase</keyword>
<feature type="non-terminal residue" evidence="2">
    <location>
        <position position="1"/>
    </location>
</feature>
<dbReference type="Pfam" id="PF07714">
    <property type="entry name" value="PK_Tyr_Ser-Thr"/>
    <property type="match status" value="1"/>
</dbReference>
<dbReference type="PIRSF" id="PIRSF000654">
    <property type="entry name" value="Integrin-linked_kinase"/>
    <property type="match status" value="1"/>
</dbReference>
<feature type="domain" description="Protein kinase" evidence="1">
    <location>
        <begin position="1"/>
        <end position="228"/>
    </location>
</feature>
<dbReference type="OrthoDB" id="346907at2759"/>
<dbReference type="PROSITE" id="PS00109">
    <property type="entry name" value="PROTEIN_KINASE_TYR"/>
    <property type="match status" value="1"/>
</dbReference>
<reference evidence="2 3" key="1">
    <citation type="journal article" date="2019" name="Nat. Ecol. Evol.">
        <title>Megaphylogeny resolves global patterns of mushroom evolution.</title>
        <authorList>
            <person name="Varga T."/>
            <person name="Krizsan K."/>
            <person name="Foldi C."/>
            <person name="Dima B."/>
            <person name="Sanchez-Garcia M."/>
            <person name="Sanchez-Ramirez S."/>
            <person name="Szollosi G.J."/>
            <person name="Szarkandi J.G."/>
            <person name="Papp V."/>
            <person name="Albert L."/>
            <person name="Andreopoulos W."/>
            <person name="Angelini C."/>
            <person name="Antonin V."/>
            <person name="Barry K.W."/>
            <person name="Bougher N.L."/>
            <person name="Buchanan P."/>
            <person name="Buyck B."/>
            <person name="Bense V."/>
            <person name="Catcheside P."/>
            <person name="Chovatia M."/>
            <person name="Cooper J."/>
            <person name="Damon W."/>
            <person name="Desjardin D."/>
            <person name="Finy P."/>
            <person name="Geml J."/>
            <person name="Haridas S."/>
            <person name="Hughes K."/>
            <person name="Justo A."/>
            <person name="Karasinski D."/>
            <person name="Kautmanova I."/>
            <person name="Kiss B."/>
            <person name="Kocsube S."/>
            <person name="Kotiranta H."/>
            <person name="LaButti K.M."/>
            <person name="Lechner B.E."/>
            <person name="Liimatainen K."/>
            <person name="Lipzen A."/>
            <person name="Lukacs Z."/>
            <person name="Mihaltcheva S."/>
            <person name="Morgado L.N."/>
            <person name="Niskanen T."/>
            <person name="Noordeloos M.E."/>
            <person name="Ohm R.A."/>
            <person name="Ortiz-Santana B."/>
            <person name="Ovrebo C."/>
            <person name="Racz N."/>
            <person name="Riley R."/>
            <person name="Savchenko A."/>
            <person name="Shiryaev A."/>
            <person name="Soop K."/>
            <person name="Spirin V."/>
            <person name="Szebenyi C."/>
            <person name="Tomsovsky M."/>
            <person name="Tulloss R.E."/>
            <person name="Uehling J."/>
            <person name="Grigoriev I.V."/>
            <person name="Vagvolgyi C."/>
            <person name="Papp T."/>
            <person name="Martin F.M."/>
            <person name="Miettinen O."/>
            <person name="Hibbett D.S."/>
            <person name="Nagy L.G."/>
        </authorList>
    </citation>
    <scope>NUCLEOTIDE SEQUENCE [LARGE SCALE GENOMIC DNA]</scope>
    <source>
        <strain evidence="2 3">CBS 166.37</strain>
    </source>
</reference>
<dbReference type="Proteomes" id="UP000308652">
    <property type="component" value="Unassembled WGS sequence"/>
</dbReference>
<keyword evidence="2" id="KW-0808">Transferase</keyword>
<dbReference type="PROSITE" id="PS50011">
    <property type="entry name" value="PROTEIN_KINASE_DOM"/>
    <property type="match status" value="1"/>
</dbReference>
<name>A0A5C3LSY2_9AGAR</name>
<organism evidence="2 3">
    <name type="scientific">Crucibulum laeve</name>
    <dbReference type="NCBI Taxonomy" id="68775"/>
    <lineage>
        <taxon>Eukaryota</taxon>
        <taxon>Fungi</taxon>
        <taxon>Dikarya</taxon>
        <taxon>Basidiomycota</taxon>
        <taxon>Agaricomycotina</taxon>
        <taxon>Agaricomycetes</taxon>
        <taxon>Agaricomycetidae</taxon>
        <taxon>Agaricales</taxon>
        <taxon>Agaricineae</taxon>
        <taxon>Nidulariaceae</taxon>
        <taxon>Crucibulum</taxon>
    </lineage>
</organism>
<dbReference type="SUPFAM" id="SSF56112">
    <property type="entry name" value="Protein kinase-like (PK-like)"/>
    <property type="match status" value="1"/>
</dbReference>
<accession>A0A5C3LSY2</accession>
<dbReference type="InterPro" id="IPR000719">
    <property type="entry name" value="Prot_kinase_dom"/>
</dbReference>
<dbReference type="InterPro" id="IPR011009">
    <property type="entry name" value="Kinase-like_dom_sf"/>
</dbReference>
<dbReference type="AlphaFoldDB" id="A0A5C3LSY2"/>
<keyword evidence="3" id="KW-1185">Reference proteome</keyword>
<dbReference type="InterPro" id="IPR001245">
    <property type="entry name" value="Ser-Thr/Tyr_kinase_cat_dom"/>
</dbReference>
<proteinExistence type="predicted"/>
<gene>
    <name evidence="2" type="ORF">BDQ12DRAFT_610862</name>
</gene>
<dbReference type="PANTHER" id="PTHR44329">
    <property type="entry name" value="SERINE/THREONINE-PROTEIN KINASE TNNI3K-RELATED"/>
    <property type="match status" value="1"/>
</dbReference>